<protein>
    <submittedName>
        <fullName evidence="2">Uncharacterized protein</fullName>
    </submittedName>
</protein>
<keyword evidence="1" id="KW-1133">Transmembrane helix</keyword>
<keyword evidence="3" id="KW-1185">Reference proteome</keyword>
<comment type="caution">
    <text evidence="2">The sequence shown here is derived from an EMBL/GenBank/DDBJ whole genome shotgun (WGS) entry which is preliminary data.</text>
</comment>
<name>A0A412G416_9FIRM</name>
<dbReference type="Proteomes" id="UP000284178">
    <property type="component" value="Unassembled WGS sequence"/>
</dbReference>
<dbReference type="EMBL" id="QRUP01000005">
    <property type="protein sequence ID" value="RGR75305.1"/>
    <property type="molecule type" value="Genomic_DNA"/>
</dbReference>
<reference evidence="2 3" key="1">
    <citation type="submission" date="2018-08" db="EMBL/GenBank/DDBJ databases">
        <title>A genome reference for cultivated species of the human gut microbiota.</title>
        <authorList>
            <person name="Zou Y."/>
            <person name="Xue W."/>
            <person name="Luo G."/>
        </authorList>
    </citation>
    <scope>NUCLEOTIDE SEQUENCE [LARGE SCALE GENOMIC DNA]</scope>
    <source>
        <strain evidence="2 3">AF24-29</strain>
    </source>
</reference>
<proteinExistence type="predicted"/>
<gene>
    <name evidence="2" type="ORF">DWY25_05895</name>
</gene>
<dbReference type="GeneID" id="83014935"/>
<accession>A0A412G416</accession>
<feature type="transmembrane region" description="Helical" evidence="1">
    <location>
        <begin position="175"/>
        <end position="195"/>
    </location>
</feature>
<keyword evidence="1" id="KW-0812">Transmembrane</keyword>
<organism evidence="2 3">
    <name type="scientific">Holdemania filiformis</name>
    <dbReference type="NCBI Taxonomy" id="61171"/>
    <lineage>
        <taxon>Bacteria</taxon>
        <taxon>Bacillati</taxon>
        <taxon>Bacillota</taxon>
        <taxon>Erysipelotrichia</taxon>
        <taxon>Erysipelotrichales</taxon>
        <taxon>Erysipelotrichaceae</taxon>
        <taxon>Holdemania</taxon>
    </lineage>
</organism>
<evidence type="ECO:0000256" key="1">
    <source>
        <dbReference type="SAM" id="Phobius"/>
    </source>
</evidence>
<keyword evidence="1" id="KW-0472">Membrane</keyword>
<evidence type="ECO:0000313" key="2">
    <source>
        <dbReference type="EMBL" id="RGR75305.1"/>
    </source>
</evidence>
<dbReference type="AlphaFoldDB" id="A0A412G416"/>
<evidence type="ECO:0000313" key="3">
    <source>
        <dbReference type="Proteomes" id="UP000284178"/>
    </source>
</evidence>
<sequence>MESPWRTLGPVDAVFKRNHLRMLLGAALLAGAVLFPILINTIFKPSGPKPLTETSLINEQAKYEIQLCTEEFASSSDGYKTNHYYLASDGLSWRIVMLSEATAKRCEPIIDYSYGDTDIAPLPLVVEGLSAAIPEQLQEYALEVVQMLIDENADPTTLQDEIGSLMLVEGAQHSFPLANVLILIGLGVAGVLLILSGRYNKKTARQQLEDADEKGLYERLADDFEQAAYYPSFKLIVHHGVLLETGKTLRMQTLAPILRLRCRRRFESFQMPMMLLQAQRSDEPDRWVTLVSAHNSGRSVDEMNRLIDQILNENPAIQWIEDEQNV</sequence>
<feature type="transmembrane region" description="Helical" evidence="1">
    <location>
        <begin position="20"/>
        <end position="43"/>
    </location>
</feature>
<dbReference type="RefSeq" id="WP_117894461.1">
    <property type="nucleotide sequence ID" value="NZ_CABJCV010000005.1"/>
</dbReference>